<protein>
    <submittedName>
        <fullName evidence="2">Uncharacterized protein</fullName>
    </submittedName>
</protein>
<keyword evidence="3" id="KW-1185">Reference proteome</keyword>
<dbReference type="AlphaFoldDB" id="A0A6G1QU78"/>
<gene>
    <name evidence="2" type="ORF">EXN66_Car021327</name>
</gene>
<keyword evidence="1" id="KW-0812">Transmembrane</keyword>
<dbReference type="Proteomes" id="UP000503349">
    <property type="component" value="Chromosome 22"/>
</dbReference>
<keyword evidence="1" id="KW-1133">Transmembrane helix</keyword>
<evidence type="ECO:0000313" key="2">
    <source>
        <dbReference type="EMBL" id="KAF3705636.1"/>
    </source>
</evidence>
<organism evidence="2 3">
    <name type="scientific">Channa argus</name>
    <name type="common">Northern snakehead</name>
    <name type="synonym">Ophicephalus argus</name>
    <dbReference type="NCBI Taxonomy" id="215402"/>
    <lineage>
        <taxon>Eukaryota</taxon>
        <taxon>Metazoa</taxon>
        <taxon>Chordata</taxon>
        <taxon>Craniata</taxon>
        <taxon>Vertebrata</taxon>
        <taxon>Euteleostomi</taxon>
        <taxon>Actinopterygii</taxon>
        <taxon>Neopterygii</taxon>
        <taxon>Teleostei</taxon>
        <taxon>Neoteleostei</taxon>
        <taxon>Acanthomorphata</taxon>
        <taxon>Anabantaria</taxon>
        <taxon>Anabantiformes</taxon>
        <taxon>Channoidei</taxon>
        <taxon>Channidae</taxon>
        <taxon>Channa</taxon>
    </lineage>
</organism>
<reference evidence="2 3" key="1">
    <citation type="submission" date="2019-02" db="EMBL/GenBank/DDBJ databases">
        <title>Opniocepnalus argus genome.</title>
        <authorList>
            <person name="Zhou C."/>
            <person name="Xiao S."/>
        </authorList>
    </citation>
    <scope>NUCLEOTIDE SEQUENCE [LARGE SCALE GENOMIC DNA]</scope>
    <source>
        <strain evidence="2">OARG1902GOOAL</strain>
        <tissue evidence="2">Muscle</tissue>
    </source>
</reference>
<feature type="transmembrane region" description="Helical" evidence="1">
    <location>
        <begin position="12"/>
        <end position="31"/>
    </location>
</feature>
<proteinExistence type="predicted"/>
<dbReference type="EMBL" id="CM015733">
    <property type="protein sequence ID" value="KAF3705636.1"/>
    <property type="molecule type" value="Genomic_DNA"/>
</dbReference>
<sequence>MHRVKRETELTSSLSIYVIFECPIAVCNFLFSEVYSHALQVKPVYITAGPAIFLLPLMGL</sequence>
<keyword evidence="1" id="KW-0472">Membrane</keyword>
<name>A0A6G1QU78_CHAAH</name>
<accession>A0A6G1QU78</accession>
<evidence type="ECO:0000313" key="3">
    <source>
        <dbReference type="Proteomes" id="UP000503349"/>
    </source>
</evidence>
<evidence type="ECO:0000256" key="1">
    <source>
        <dbReference type="SAM" id="Phobius"/>
    </source>
</evidence>
<reference evidence="3" key="2">
    <citation type="submission" date="2019-02" db="EMBL/GenBank/DDBJ databases">
        <title>Opniocepnalus argus Var Kimnra genome.</title>
        <authorList>
            <person name="Zhou C."/>
            <person name="Xiao S."/>
        </authorList>
    </citation>
    <scope>NUCLEOTIDE SEQUENCE [LARGE SCALE GENOMIC DNA]</scope>
</reference>